<protein>
    <submittedName>
        <fullName evidence="3">Retrovirus-related Pol polyprotein from transposon TNT 1-94</fullName>
    </submittedName>
</protein>
<accession>A0A392PT30</accession>
<proteinExistence type="predicted"/>
<feature type="transmembrane region" description="Helical" evidence="2">
    <location>
        <begin position="138"/>
        <end position="159"/>
    </location>
</feature>
<keyword evidence="2" id="KW-1133">Transmembrane helix</keyword>
<evidence type="ECO:0000313" key="4">
    <source>
        <dbReference type="Proteomes" id="UP000265520"/>
    </source>
</evidence>
<keyword evidence="4" id="KW-1185">Reference proteome</keyword>
<sequence>MHLQHSHRTSPPQASGGNKSSLSSIAPTSLPLALPLELDLPMDFDKLYVQSLYIFQTSKNVSEALSGWKQAMIDKICALKNNETWDLIPLPLASLLQVIVGFDGNLVRLKARLVAKGYTHAFDLDYDDSFSHMEKRHLYSYSTPWLLFVISLVSILARYEESFPS</sequence>
<comment type="caution">
    <text evidence="3">The sequence shown here is derived from an EMBL/GenBank/DDBJ whole genome shotgun (WGS) entry which is preliminary data.</text>
</comment>
<organism evidence="3 4">
    <name type="scientific">Trifolium medium</name>
    <dbReference type="NCBI Taxonomy" id="97028"/>
    <lineage>
        <taxon>Eukaryota</taxon>
        <taxon>Viridiplantae</taxon>
        <taxon>Streptophyta</taxon>
        <taxon>Embryophyta</taxon>
        <taxon>Tracheophyta</taxon>
        <taxon>Spermatophyta</taxon>
        <taxon>Magnoliopsida</taxon>
        <taxon>eudicotyledons</taxon>
        <taxon>Gunneridae</taxon>
        <taxon>Pentapetalae</taxon>
        <taxon>rosids</taxon>
        <taxon>fabids</taxon>
        <taxon>Fabales</taxon>
        <taxon>Fabaceae</taxon>
        <taxon>Papilionoideae</taxon>
        <taxon>50 kb inversion clade</taxon>
        <taxon>NPAAA clade</taxon>
        <taxon>Hologalegina</taxon>
        <taxon>IRL clade</taxon>
        <taxon>Trifolieae</taxon>
        <taxon>Trifolium</taxon>
    </lineage>
</organism>
<evidence type="ECO:0000256" key="2">
    <source>
        <dbReference type="SAM" id="Phobius"/>
    </source>
</evidence>
<evidence type="ECO:0000313" key="3">
    <source>
        <dbReference type="EMBL" id="MCI14984.1"/>
    </source>
</evidence>
<dbReference type="EMBL" id="LXQA010094565">
    <property type="protein sequence ID" value="MCI14984.1"/>
    <property type="molecule type" value="Genomic_DNA"/>
</dbReference>
<reference evidence="3 4" key="1">
    <citation type="journal article" date="2018" name="Front. Plant Sci.">
        <title>Red Clover (Trifolium pratense) and Zigzag Clover (T. medium) - A Picture of Genomic Similarities and Differences.</title>
        <authorList>
            <person name="Dluhosova J."/>
            <person name="Istvanek J."/>
            <person name="Nedelnik J."/>
            <person name="Repkova J."/>
        </authorList>
    </citation>
    <scope>NUCLEOTIDE SEQUENCE [LARGE SCALE GENOMIC DNA]</scope>
    <source>
        <strain evidence="4">cv. 10/8</strain>
        <tissue evidence="3">Leaf</tissue>
    </source>
</reference>
<evidence type="ECO:0000256" key="1">
    <source>
        <dbReference type="SAM" id="MobiDB-lite"/>
    </source>
</evidence>
<feature type="compositionally biased region" description="Polar residues" evidence="1">
    <location>
        <begin position="9"/>
        <end position="19"/>
    </location>
</feature>
<keyword evidence="2" id="KW-0812">Transmembrane</keyword>
<dbReference type="Proteomes" id="UP000265520">
    <property type="component" value="Unassembled WGS sequence"/>
</dbReference>
<name>A0A392PT30_9FABA</name>
<dbReference type="AlphaFoldDB" id="A0A392PT30"/>
<feature type="region of interest" description="Disordered" evidence="1">
    <location>
        <begin position="1"/>
        <end position="23"/>
    </location>
</feature>
<keyword evidence="2" id="KW-0472">Membrane</keyword>